<feature type="region of interest" description="Disordered" evidence="4">
    <location>
        <begin position="531"/>
        <end position="551"/>
    </location>
</feature>
<evidence type="ECO:0000313" key="6">
    <source>
        <dbReference type="EnsemblMetazoa" id="GAUT048932-PA"/>
    </source>
</evidence>
<organism evidence="6 7">
    <name type="scientific">Glossina austeni</name>
    <name type="common">Savannah tsetse fly</name>
    <dbReference type="NCBI Taxonomy" id="7395"/>
    <lineage>
        <taxon>Eukaryota</taxon>
        <taxon>Metazoa</taxon>
        <taxon>Ecdysozoa</taxon>
        <taxon>Arthropoda</taxon>
        <taxon>Hexapoda</taxon>
        <taxon>Insecta</taxon>
        <taxon>Pterygota</taxon>
        <taxon>Neoptera</taxon>
        <taxon>Endopterygota</taxon>
        <taxon>Diptera</taxon>
        <taxon>Brachycera</taxon>
        <taxon>Muscomorpha</taxon>
        <taxon>Hippoboscoidea</taxon>
        <taxon>Glossinidae</taxon>
        <taxon>Glossina</taxon>
    </lineage>
</organism>
<sequence length="757" mass="85993">MERSTYSPPAFAASAYRAPDSTTNETSVPCCYDEIENEMENVRPGSGNMQFRELVNLENQLSDVWRSNERLAEQKALPLPSFYCPKNNLWEIRLQIVLLQELKDVKQSPESDCDNEKKVLCLLKRAKKEMANQKQINIILQKLSRNGEVTDDEHALQKERERRITTNEILDVSSTLLVNSDNRITEEEQAPTCTNEVDLNEVIGEHLSLERKLGQLHNRLAVSQDRTTNSKTQLTVVAEKSSSTQMNIPLGQSPKDSAFVECQRVCERTGELNLQKSKCEHAKRRRLKSLPATTQNELNDAERKLCETQAKLDKVQILRKQETEESKQYQADLLTAVRCANNLRTEAEKAQQQLVLDNKNLKGKINKLEGQIVELTKSNEEQQQQSERHDSILRTSQQQNLASRWSEVGCFSEQAPRLSVKDLINILEGNKQVKKHEPLYSGGFSPDDSRHIGATTATKRTTNSNNKRMITSLGDSLQKSAKLPLSKGAREQQSVPAELHTQSKRIVEGRTRLQTLLAKIQKQFDKEEVSRKQEMEQWQQSQSDLQEAETARDQLALDNETLKEKIRTLKKQFDEVIKQQQQKQSVLSAVQEGKPSMQVKAKVPIRHPLRELPQLSVAPNGYGSTLNITATKSLLNDASEDSLNALTKDESHDRTGLLKWCQRKTTDYKNVIIADFASSFNDGLAFCAILHSYLPDRIPYDDLTSANKKRNFSLASQLTKSMGITTIMDINAMRQTEQPDCKEVVAYITAIYKHFET</sequence>
<accession>A0A1A9VVE6</accession>
<evidence type="ECO:0000259" key="5">
    <source>
        <dbReference type="PROSITE" id="PS50021"/>
    </source>
</evidence>
<dbReference type="InterPro" id="IPR050540">
    <property type="entry name" value="F-actin_Monoox_Mical"/>
</dbReference>
<dbReference type="SMART" id="SM00033">
    <property type="entry name" value="CH"/>
    <property type="match status" value="1"/>
</dbReference>
<dbReference type="FunFam" id="1.10.418.10:FF:000020">
    <property type="entry name" value="Cytospin-A isoform 1"/>
    <property type="match status" value="1"/>
</dbReference>
<dbReference type="VEuPathDB" id="VectorBase:GAUT048932"/>
<dbReference type="InterPro" id="IPR001715">
    <property type="entry name" value="CH_dom"/>
</dbReference>
<comment type="similarity">
    <text evidence="1">Belongs to the cytospin-A family.</text>
</comment>
<feature type="coiled-coil region" evidence="3">
    <location>
        <begin position="312"/>
        <end position="385"/>
    </location>
</feature>
<name>A0A1A9VVE6_GLOAU</name>
<dbReference type="Gene3D" id="1.10.418.10">
    <property type="entry name" value="Calponin-like domain"/>
    <property type="match status" value="1"/>
</dbReference>
<proteinExistence type="inferred from homology"/>
<dbReference type="InterPro" id="IPR036872">
    <property type="entry name" value="CH_dom_sf"/>
</dbReference>
<dbReference type="EnsemblMetazoa" id="GAUT048932-RA">
    <property type="protein sequence ID" value="GAUT048932-PA"/>
    <property type="gene ID" value="GAUT048932"/>
</dbReference>
<keyword evidence="2 3" id="KW-0175">Coiled coil</keyword>
<evidence type="ECO:0000313" key="7">
    <source>
        <dbReference type="Proteomes" id="UP000078200"/>
    </source>
</evidence>
<evidence type="ECO:0000256" key="1">
    <source>
        <dbReference type="ARBA" id="ARBA00009452"/>
    </source>
</evidence>
<dbReference type="AlphaFoldDB" id="A0A1A9VVE6"/>
<protein>
    <submittedName>
        <fullName evidence="6">Calponin-homology (CH) domain-containing protein</fullName>
    </submittedName>
</protein>
<evidence type="ECO:0000256" key="4">
    <source>
        <dbReference type="SAM" id="MobiDB-lite"/>
    </source>
</evidence>
<dbReference type="Pfam" id="PF00307">
    <property type="entry name" value="CH"/>
    <property type="match status" value="1"/>
</dbReference>
<dbReference type="PANTHER" id="PTHR23167:SF69">
    <property type="entry name" value="FI18193P1"/>
    <property type="match status" value="1"/>
</dbReference>
<feature type="domain" description="Calponin-homology (CH)" evidence="5">
    <location>
        <begin position="651"/>
        <end position="756"/>
    </location>
</feature>
<keyword evidence="7" id="KW-1185">Reference proteome</keyword>
<dbReference type="Proteomes" id="UP000078200">
    <property type="component" value="Unassembled WGS sequence"/>
</dbReference>
<reference evidence="6" key="1">
    <citation type="submission" date="2020-05" db="UniProtKB">
        <authorList>
            <consortium name="EnsemblMetazoa"/>
        </authorList>
    </citation>
    <scope>IDENTIFICATION</scope>
    <source>
        <strain evidence="6">TTRI</strain>
    </source>
</reference>
<dbReference type="SUPFAM" id="SSF47576">
    <property type="entry name" value="Calponin-homology domain, CH-domain"/>
    <property type="match status" value="1"/>
</dbReference>
<feature type="compositionally biased region" description="Polar residues" evidence="4">
    <location>
        <begin position="536"/>
        <end position="545"/>
    </location>
</feature>
<evidence type="ECO:0000256" key="2">
    <source>
        <dbReference type="ARBA" id="ARBA00023054"/>
    </source>
</evidence>
<dbReference type="PROSITE" id="PS50021">
    <property type="entry name" value="CH"/>
    <property type="match status" value="1"/>
</dbReference>
<evidence type="ECO:0000256" key="3">
    <source>
        <dbReference type="SAM" id="Coils"/>
    </source>
</evidence>
<dbReference type="PANTHER" id="PTHR23167">
    <property type="entry name" value="CALPONIN HOMOLOGY DOMAIN-CONTAINING PROTEIN DDB_G0272472-RELATED"/>
    <property type="match status" value="1"/>
</dbReference>